<dbReference type="AlphaFoldDB" id="A0A918PIY6"/>
<dbReference type="EMBL" id="BMWX01000001">
    <property type="protein sequence ID" value="GGZ12534.1"/>
    <property type="molecule type" value="Genomic_DNA"/>
</dbReference>
<dbReference type="Pfam" id="PF20001">
    <property type="entry name" value="DUF6428"/>
    <property type="match status" value="1"/>
</dbReference>
<dbReference type="InterPro" id="IPR045534">
    <property type="entry name" value="DUF6428"/>
</dbReference>
<reference evidence="1" key="2">
    <citation type="submission" date="2020-09" db="EMBL/GenBank/DDBJ databases">
        <authorList>
            <person name="Sun Q."/>
            <person name="Kim S."/>
        </authorList>
    </citation>
    <scope>NUCLEOTIDE SEQUENCE</scope>
    <source>
        <strain evidence="1">KCTC 12368</strain>
    </source>
</reference>
<name>A0A918PIY6_9BACT</name>
<organism evidence="1 2">
    <name type="scientific">Echinicola pacifica</name>
    <dbReference type="NCBI Taxonomy" id="346377"/>
    <lineage>
        <taxon>Bacteria</taxon>
        <taxon>Pseudomonadati</taxon>
        <taxon>Bacteroidota</taxon>
        <taxon>Cytophagia</taxon>
        <taxon>Cytophagales</taxon>
        <taxon>Cyclobacteriaceae</taxon>
        <taxon>Echinicola</taxon>
    </lineage>
</organism>
<sequence length="178" mass="19735">MKTKEFIDLLNSQSAKVLTFEYASGMEVRADFHITEIKNVDFNTVDCGGLANQWSETHVQLWENDTLEPEHQVNTDKALKIFEAVEKVRPTYKDTELYFEYSNPQFGLTILPVDQVQISDNRVLVVLGQSNTTCKAKDRASTDEEKAAACCGTPAAPAVAKVNVRPKNQSCAPNSGCC</sequence>
<evidence type="ECO:0000313" key="1">
    <source>
        <dbReference type="EMBL" id="GGZ12534.1"/>
    </source>
</evidence>
<dbReference type="Proteomes" id="UP000619457">
    <property type="component" value="Unassembled WGS sequence"/>
</dbReference>
<proteinExistence type="predicted"/>
<gene>
    <name evidence="1" type="ORF">GCM10007049_00280</name>
</gene>
<evidence type="ECO:0000313" key="2">
    <source>
        <dbReference type="Proteomes" id="UP000619457"/>
    </source>
</evidence>
<comment type="caution">
    <text evidence="1">The sequence shown here is derived from an EMBL/GenBank/DDBJ whole genome shotgun (WGS) entry which is preliminary data.</text>
</comment>
<keyword evidence="2" id="KW-1185">Reference proteome</keyword>
<accession>A0A918PIY6</accession>
<dbReference type="RefSeq" id="WP_018475168.1">
    <property type="nucleotide sequence ID" value="NZ_BMWX01000001.1"/>
</dbReference>
<protein>
    <submittedName>
        <fullName evidence="1">Uncharacterized protein</fullName>
    </submittedName>
</protein>
<reference evidence="1" key="1">
    <citation type="journal article" date="2014" name="Int. J. Syst. Evol. Microbiol.">
        <title>Complete genome sequence of Corynebacterium casei LMG S-19264T (=DSM 44701T), isolated from a smear-ripened cheese.</title>
        <authorList>
            <consortium name="US DOE Joint Genome Institute (JGI-PGF)"/>
            <person name="Walter F."/>
            <person name="Albersmeier A."/>
            <person name="Kalinowski J."/>
            <person name="Ruckert C."/>
        </authorList>
    </citation>
    <scope>NUCLEOTIDE SEQUENCE</scope>
    <source>
        <strain evidence="1">KCTC 12368</strain>
    </source>
</reference>